<keyword evidence="16" id="KW-1185">Reference proteome</keyword>
<comment type="similarity">
    <text evidence="2 14">Belongs to the mitochondrial carrier (TC 2.A.29) family.</text>
</comment>
<evidence type="ECO:0000256" key="4">
    <source>
        <dbReference type="ARBA" id="ARBA00022692"/>
    </source>
</evidence>
<evidence type="ECO:0000313" key="16">
    <source>
        <dbReference type="Proteomes" id="UP000242188"/>
    </source>
</evidence>
<dbReference type="GO" id="GO:0090422">
    <property type="term" value="F:thiamine pyrophosphate transmembrane transporter activity"/>
    <property type="evidence" value="ECO:0007669"/>
    <property type="project" value="UniProtKB-ARBA"/>
</dbReference>
<keyword evidence="4 13" id="KW-0812">Transmembrane</keyword>
<evidence type="ECO:0000256" key="3">
    <source>
        <dbReference type="ARBA" id="ARBA00022448"/>
    </source>
</evidence>
<feature type="repeat" description="Solcar" evidence="13">
    <location>
        <begin position="216"/>
        <end position="311"/>
    </location>
</feature>
<dbReference type="InterPro" id="IPR002067">
    <property type="entry name" value="MCP"/>
</dbReference>
<dbReference type="FunFam" id="1.50.40.10:FF:000011">
    <property type="entry name" value="Mitochondrial thiamine pyrophosphate carrier 1"/>
    <property type="match status" value="1"/>
</dbReference>
<dbReference type="InterPro" id="IPR023395">
    <property type="entry name" value="MCP_dom_sf"/>
</dbReference>
<dbReference type="PROSITE" id="PS50920">
    <property type="entry name" value="SOLCAR"/>
    <property type="match status" value="3"/>
</dbReference>
<evidence type="ECO:0000256" key="12">
    <source>
        <dbReference type="ARBA" id="ARBA00050799"/>
    </source>
</evidence>
<comment type="subcellular location">
    <subcellularLocation>
        <location evidence="1">Mitochondrion membrane</location>
        <topology evidence="1">Multi-pass membrane protein</topology>
    </subcellularLocation>
</comment>
<dbReference type="SUPFAM" id="SSF103506">
    <property type="entry name" value="Mitochondrial carrier"/>
    <property type="match status" value="1"/>
</dbReference>
<evidence type="ECO:0000256" key="11">
    <source>
        <dbReference type="ARBA" id="ARBA00041879"/>
    </source>
</evidence>
<keyword evidence="6" id="KW-1133">Transmembrane helix</keyword>
<evidence type="ECO:0000256" key="5">
    <source>
        <dbReference type="ARBA" id="ARBA00022737"/>
    </source>
</evidence>
<dbReference type="STRING" id="6573.A0A210QM37"/>
<evidence type="ECO:0000256" key="9">
    <source>
        <dbReference type="ARBA" id="ARBA00037549"/>
    </source>
</evidence>
<evidence type="ECO:0000256" key="10">
    <source>
        <dbReference type="ARBA" id="ARBA00040836"/>
    </source>
</evidence>
<dbReference type="Gene3D" id="1.50.40.10">
    <property type="entry name" value="Mitochondrial carrier domain"/>
    <property type="match status" value="1"/>
</dbReference>
<keyword evidence="5" id="KW-0677">Repeat</keyword>
<protein>
    <recommendedName>
        <fullName evidence="10">Mitochondrial thiamine pyrophosphate carrier</fullName>
    </recommendedName>
    <alternativeName>
        <fullName evidence="11">Solute carrier family 25 member 19</fullName>
    </alternativeName>
</protein>
<dbReference type="Pfam" id="PF00153">
    <property type="entry name" value="Mito_carr"/>
    <property type="match status" value="3"/>
</dbReference>
<evidence type="ECO:0000256" key="7">
    <source>
        <dbReference type="ARBA" id="ARBA00023128"/>
    </source>
</evidence>
<dbReference type="PANTHER" id="PTHR24089">
    <property type="entry name" value="SOLUTE CARRIER FAMILY 25"/>
    <property type="match status" value="1"/>
</dbReference>
<keyword evidence="8 13" id="KW-0472">Membrane</keyword>
<evidence type="ECO:0000256" key="8">
    <source>
        <dbReference type="ARBA" id="ARBA00023136"/>
    </source>
</evidence>
<evidence type="ECO:0000256" key="6">
    <source>
        <dbReference type="ARBA" id="ARBA00022989"/>
    </source>
</evidence>
<dbReference type="OrthoDB" id="18574at2759"/>
<dbReference type="AlphaFoldDB" id="A0A210QM37"/>
<dbReference type="GO" id="GO:0031966">
    <property type="term" value="C:mitochondrial membrane"/>
    <property type="evidence" value="ECO:0007669"/>
    <property type="project" value="UniProtKB-SubCell"/>
</dbReference>
<dbReference type="Proteomes" id="UP000242188">
    <property type="component" value="Unassembled WGS sequence"/>
</dbReference>
<sequence length="317" mass="35174">MVGYRAQEDVHLTGKEHALAGAVSGVVSRVMFQPLDVLKVRFQLQIEPIQQQNSSKYWGIYQATRTIIKEEGTRALWKGHVPAQLLSVVYGVGQFVTFEFLTKLVWKHLPEECSTKYRPLTHTVCGSLAACSATVLAHPADVLRTRFIAQGSIKTYSSLLSGIKKIKQTEGILGFYKGLGPALIQTGFQMGLQFGLYSGLTSIWQWMEHRPLGGKLGITESLVCGAGSGIISKLIAYPLDMTKKRLELQGVEQIRKEFGAIRVYRGFINCLVCVLREEGVRGMYKGLSPSLIKAGFMSASNFFLYDQVCNVLSRRNS</sequence>
<accession>A0A210QM37</accession>
<keyword evidence="7" id="KW-0496">Mitochondrion</keyword>
<dbReference type="PRINTS" id="PR00926">
    <property type="entry name" value="MITOCARRIER"/>
</dbReference>
<feature type="repeat" description="Solcar" evidence="13">
    <location>
        <begin position="117"/>
        <end position="203"/>
    </location>
</feature>
<feature type="repeat" description="Solcar" evidence="13">
    <location>
        <begin position="12"/>
        <end position="104"/>
    </location>
</feature>
<organism evidence="15 16">
    <name type="scientific">Mizuhopecten yessoensis</name>
    <name type="common">Japanese scallop</name>
    <name type="synonym">Patinopecten yessoensis</name>
    <dbReference type="NCBI Taxonomy" id="6573"/>
    <lineage>
        <taxon>Eukaryota</taxon>
        <taxon>Metazoa</taxon>
        <taxon>Spiralia</taxon>
        <taxon>Lophotrochozoa</taxon>
        <taxon>Mollusca</taxon>
        <taxon>Bivalvia</taxon>
        <taxon>Autobranchia</taxon>
        <taxon>Pteriomorphia</taxon>
        <taxon>Pectinida</taxon>
        <taxon>Pectinoidea</taxon>
        <taxon>Pectinidae</taxon>
        <taxon>Mizuhopecten</taxon>
    </lineage>
</organism>
<evidence type="ECO:0000256" key="2">
    <source>
        <dbReference type="ARBA" id="ARBA00006375"/>
    </source>
</evidence>
<evidence type="ECO:0000256" key="1">
    <source>
        <dbReference type="ARBA" id="ARBA00004225"/>
    </source>
</evidence>
<evidence type="ECO:0000256" key="14">
    <source>
        <dbReference type="RuleBase" id="RU000488"/>
    </source>
</evidence>
<keyword evidence="3 14" id="KW-0813">Transport</keyword>
<dbReference type="InterPro" id="IPR018108">
    <property type="entry name" value="MCP_transmembrane"/>
</dbReference>
<proteinExistence type="inferred from homology"/>
<comment type="caution">
    <text evidence="15">The sequence shown here is derived from an EMBL/GenBank/DDBJ whole genome shotgun (WGS) entry which is preliminary data.</text>
</comment>
<evidence type="ECO:0000313" key="15">
    <source>
        <dbReference type="EMBL" id="OWF49792.1"/>
    </source>
</evidence>
<name>A0A210QM37_MIZYE</name>
<comment type="function">
    <text evidence="9">Mitochondrial transporter mediating uptake of thiamine diphosphate into mitochondria. It is not clear if the antiporter activity is affected by the membrane potential or by the proton electrochemical gradient.</text>
</comment>
<dbReference type="EMBL" id="NEDP02002941">
    <property type="protein sequence ID" value="OWF49792.1"/>
    <property type="molecule type" value="Genomic_DNA"/>
</dbReference>
<evidence type="ECO:0000256" key="13">
    <source>
        <dbReference type="PROSITE-ProRule" id="PRU00282"/>
    </source>
</evidence>
<reference evidence="15 16" key="1">
    <citation type="journal article" date="2017" name="Nat. Ecol. Evol.">
        <title>Scallop genome provides insights into evolution of bilaterian karyotype and development.</title>
        <authorList>
            <person name="Wang S."/>
            <person name="Zhang J."/>
            <person name="Jiao W."/>
            <person name="Li J."/>
            <person name="Xun X."/>
            <person name="Sun Y."/>
            <person name="Guo X."/>
            <person name="Huan P."/>
            <person name="Dong B."/>
            <person name="Zhang L."/>
            <person name="Hu X."/>
            <person name="Sun X."/>
            <person name="Wang J."/>
            <person name="Zhao C."/>
            <person name="Wang Y."/>
            <person name="Wang D."/>
            <person name="Huang X."/>
            <person name="Wang R."/>
            <person name="Lv J."/>
            <person name="Li Y."/>
            <person name="Zhang Z."/>
            <person name="Liu B."/>
            <person name="Lu W."/>
            <person name="Hui Y."/>
            <person name="Liang J."/>
            <person name="Zhou Z."/>
            <person name="Hou R."/>
            <person name="Li X."/>
            <person name="Liu Y."/>
            <person name="Li H."/>
            <person name="Ning X."/>
            <person name="Lin Y."/>
            <person name="Zhao L."/>
            <person name="Xing Q."/>
            <person name="Dou J."/>
            <person name="Li Y."/>
            <person name="Mao J."/>
            <person name="Guo H."/>
            <person name="Dou H."/>
            <person name="Li T."/>
            <person name="Mu C."/>
            <person name="Jiang W."/>
            <person name="Fu Q."/>
            <person name="Fu X."/>
            <person name="Miao Y."/>
            <person name="Liu J."/>
            <person name="Yu Q."/>
            <person name="Li R."/>
            <person name="Liao H."/>
            <person name="Li X."/>
            <person name="Kong Y."/>
            <person name="Jiang Z."/>
            <person name="Chourrout D."/>
            <person name="Li R."/>
            <person name="Bao Z."/>
        </authorList>
    </citation>
    <scope>NUCLEOTIDE SEQUENCE [LARGE SCALE GENOMIC DNA]</scope>
    <source>
        <strain evidence="15 16">PY_sf001</strain>
    </source>
</reference>
<gene>
    <name evidence="15" type="ORF">KP79_PYT05707</name>
</gene>
<comment type="catalytic activity">
    <reaction evidence="12">
        <text>thiamine phosphate(out) + thiamine diphosphate(in) = thiamine phosphate(in) + thiamine diphosphate(out)</text>
        <dbReference type="Rhea" id="RHEA:73383"/>
        <dbReference type="ChEBI" id="CHEBI:37575"/>
        <dbReference type="ChEBI" id="CHEBI:58937"/>
    </reaction>
</comment>